<dbReference type="GO" id="GO:0005524">
    <property type="term" value="F:ATP binding"/>
    <property type="evidence" value="ECO:0007669"/>
    <property type="project" value="UniProtKB-KW"/>
</dbReference>
<evidence type="ECO:0000259" key="11">
    <source>
        <dbReference type="PROSITE" id="PS50109"/>
    </source>
</evidence>
<dbReference type="EC" id="2.7.13.3" evidence="3"/>
<gene>
    <name evidence="12" type="ORF">KHY36_09265</name>
</gene>
<keyword evidence="6" id="KW-0547">Nucleotide-binding</keyword>
<feature type="signal peptide" evidence="10">
    <location>
        <begin position="1"/>
        <end position="24"/>
    </location>
</feature>
<dbReference type="InterPro" id="IPR036097">
    <property type="entry name" value="HisK_dim/P_sf"/>
</dbReference>
<dbReference type="Pfam" id="PF02518">
    <property type="entry name" value="HATPase_c"/>
    <property type="match status" value="1"/>
</dbReference>
<dbReference type="Gene3D" id="1.10.287.130">
    <property type="match status" value="1"/>
</dbReference>
<dbReference type="InterPro" id="IPR005467">
    <property type="entry name" value="His_kinase_dom"/>
</dbReference>
<evidence type="ECO:0000256" key="2">
    <source>
        <dbReference type="ARBA" id="ARBA00004370"/>
    </source>
</evidence>
<keyword evidence="9" id="KW-0902">Two-component regulatory system</keyword>
<evidence type="ECO:0000256" key="9">
    <source>
        <dbReference type="ARBA" id="ARBA00023012"/>
    </source>
</evidence>
<comment type="catalytic activity">
    <reaction evidence="1">
        <text>ATP + protein L-histidine = ADP + protein N-phospho-L-histidine.</text>
        <dbReference type="EC" id="2.7.13.3"/>
    </reaction>
</comment>
<dbReference type="GO" id="GO:0000155">
    <property type="term" value="F:phosphorelay sensor kinase activity"/>
    <property type="evidence" value="ECO:0007669"/>
    <property type="project" value="InterPro"/>
</dbReference>
<dbReference type="Proteomes" id="UP000759273">
    <property type="component" value="Unassembled WGS sequence"/>
</dbReference>
<dbReference type="GO" id="GO:0000156">
    <property type="term" value="F:phosphorelay response regulator activity"/>
    <property type="evidence" value="ECO:0007669"/>
    <property type="project" value="TreeGrafter"/>
</dbReference>
<evidence type="ECO:0000256" key="8">
    <source>
        <dbReference type="ARBA" id="ARBA00022840"/>
    </source>
</evidence>
<comment type="subcellular location">
    <subcellularLocation>
        <location evidence="2">Membrane</location>
    </subcellularLocation>
</comment>
<dbReference type="GO" id="GO:0007234">
    <property type="term" value="P:osmosensory signaling via phosphorelay pathway"/>
    <property type="evidence" value="ECO:0007669"/>
    <property type="project" value="TreeGrafter"/>
</dbReference>
<evidence type="ECO:0000256" key="6">
    <source>
        <dbReference type="ARBA" id="ARBA00022741"/>
    </source>
</evidence>
<keyword evidence="8" id="KW-0067">ATP-binding</keyword>
<dbReference type="EMBL" id="JAGZGG010000021">
    <property type="protein sequence ID" value="MBS5332703.1"/>
    <property type="molecule type" value="Genomic_DNA"/>
</dbReference>
<evidence type="ECO:0000256" key="7">
    <source>
        <dbReference type="ARBA" id="ARBA00022777"/>
    </source>
</evidence>
<keyword evidence="10" id="KW-0732">Signal</keyword>
<dbReference type="CDD" id="cd00075">
    <property type="entry name" value="HATPase"/>
    <property type="match status" value="1"/>
</dbReference>
<dbReference type="InterPro" id="IPR003594">
    <property type="entry name" value="HATPase_dom"/>
</dbReference>
<dbReference type="PROSITE" id="PS50109">
    <property type="entry name" value="HIS_KIN"/>
    <property type="match status" value="1"/>
</dbReference>
<dbReference type="CDD" id="cd00082">
    <property type="entry name" value="HisKA"/>
    <property type="match status" value="1"/>
</dbReference>
<reference evidence="12" key="1">
    <citation type="submission" date="2021-02" db="EMBL/GenBank/DDBJ databases">
        <title>Infant gut strain persistence is associated with maternal origin, phylogeny, and functional potential including surface adhesion and iron acquisition.</title>
        <authorList>
            <person name="Lou Y.C."/>
        </authorList>
    </citation>
    <scope>NUCLEOTIDE SEQUENCE</scope>
    <source>
        <strain evidence="12">L3_101_000M1_dasL3_101_000M1_concoct_87</strain>
    </source>
</reference>
<feature type="chain" id="PRO_5037682089" description="histidine kinase" evidence="10">
    <location>
        <begin position="25"/>
        <end position="416"/>
    </location>
</feature>
<feature type="domain" description="Histidine kinase" evidence="11">
    <location>
        <begin position="200"/>
        <end position="408"/>
    </location>
</feature>
<dbReference type="InterPro" id="IPR036890">
    <property type="entry name" value="HATPase_C_sf"/>
</dbReference>
<protein>
    <recommendedName>
        <fullName evidence="3">histidine kinase</fullName>
        <ecNumber evidence="3">2.7.13.3</ecNumber>
    </recommendedName>
</protein>
<dbReference type="GO" id="GO:0030295">
    <property type="term" value="F:protein kinase activator activity"/>
    <property type="evidence" value="ECO:0007669"/>
    <property type="project" value="TreeGrafter"/>
</dbReference>
<dbReference type="InterPro" id="IPR050351">
    <property type="entry name" value="BphY/WalK/GraS-like"/>
</dbReference>
<evidence type="ECO:0000256" key="1">
    <source>
        <dbReference type="ARBA" id="ARBA00000085"/>
    </source>
</evidence>
<dbReference type="SMART" id="SM00388">
    <property type="entry name" value="HisKA"/>
    <property type="match status" value="1"/>
</dbReference>
<evidence type="ECO:0000313" key="13">
    <source>
        <dbReference type="Proteomes" id="UP000759273"/>
    </source>
</evidence>
<dbReference type="InterPro" id="IPR003661">
    <property type="entry name" value="HisK_dim/P_dom"/>
</dbReference>
<comment type="caution">
    <text evidence="12">The sequence shown here is derived from an EMBL/GenBank/DDBJ whole genome shotgun (WGS) entry which is preliminary data.</text>
</comment>
<dbReference type="PANTHER" id="PTHR42878">
    <property type="entry name" value="TWO-COMPONENT HISTIDINE KINASE"/>
    <property type="match status" value="1"/>
</dbReference>
<dbReference type="InterPro" id="IPR004358">
    <property type="entry name" value="Sig_transdc_His_kin-like_C"/>
</dbReference>
<dbReference type="Gene3D" id="3.30.565.10">
    <property type="entry name" value="Histidine kinase-like ATPase, C-terminal domain"/>
    <property type="match status" value="1"/>
</dbReference>
<proteinExistence type="predicted"/>
<organism evidence="12 13">
    <name type="scientific">Subdoligranulum variabile</name>
    <dbReference type="NCBI Taxonomy" id="214851"/>
    <lineage>
        <taxon>Bacteria</taxon>
        <taxon>Bacillati</taxon>
        <taxon>Bacillota</taxon>
        <taxon>Clostridia</taxon>
        <taxon>Eubacteriales</taxon>
        <taxon>Oscillospiraceae</taxon>
        <taxon>Subdoligranulum</taxon>
    </lineage>
</organism>
<name>A0A943HI61_9FIRM</name>
<dbReference type="PRINTS" id="PR00344">
    <property type="entry name" value="BCTRLSENSOR"/>
</dbReference>
<dbReference type="AlphaFoldDB" id="A0A943HI61"/>
<sequence>MSRSIRLALVLFSLALTLTGSALACRTFRDQLDALETQAMLQHQRTVCGVESDFTAAYAAARAAASTDNFTTPARIGDSYTRAQQLILGASTPAFALLRDGTVEYSNTGLSGAALQQAAADTDTILLRDRQLLLASVLNTSRNIILVSAVDAAEAYTARDQLLLSWLAVQALVTLAALAAGWHYGKVQELNARQSRFVADLTHELKTPLTSMIGYADLLRSGMLDDARRRTAADAIYHESTRLESLSQQLLALQGLQKNGITLQAVDVAAVFHDVARSLPNAPLTLDAPAGATAQADRVLLADLLRNLAVNALHASTPGNTVRLICTDAGNGWRLAVIDTGCGIPAEAVPHLTEPFYRVDKARARADGGSGIGLALCAEIAAAFGTKLNFASEVGAGTTVSLTLPKGGPRHEKAVS</sequence>
<dbReference type="Pfam" id="PF00512">
    <property type="entry name" value="HisKA"/>
    <property type="match status" value="1"/>
</dbReference>
<accession>A0A943HI61</accession>
<evidence type="ECO:0000256" key="4">
    <source>
        <dbReference type="ARBA" id="ARBA00022553"/>
    </source>
</evidence>
<keyword evidence="5" id="KW-0808">Transferase</keyword>
<evidence type="ECO:0000313" key="12">
    <source>
        <dbReference type="EMBL" id="MBS5332703.1"/>
    </source>
</evidence>
<dbReference type="PROSITE" id="PS51257">
    <property type="entry name" value="PROKAR_LIPOPROTEIN"/>
    <property type="match status" value="1"/>
</dbReference>
<evidence type="ECO:0000256" key="10">
    <source>
        <dbReference type="SAM" id="SignalP"/>
    </source>
</evidence>
<evidence type="ECO:0000256" key="5">
    <source>
        <dbReference type="ARBA" id="ARBA00022679"/>
    </source>
</evidence>
<dbReference type="SUPFAM" id="SSF47384">
    <property type="entry name" value="Homodimeric domain of signal transducing histidine kinase"/>
    <property type="match status" value="1"/>
</dbReference>
<dbReference type="PANTHER" id="PTHR42878:SF7">
    <property type="entry name" value="SENSOR HISTIDINE KINASE GLRK"/>
    <property type="match status" value="1"/>
</dbReference>
<dbReference type="SMART" id="SM00387">
    <property type="entry name" value="HATPase_c"/>
    <property type="match status" value="1"/>
</dbReference>
<keyword evidence="7 12" id="KW-0418">Kinase</keyword>
<evidence type="ECO:0000256" key="3">
    <source>
        <dbReference type="ARBA" id="ARBA00012438"/>
    </source>
</evidence>
<dbReference type="SUPFAM" id="SSF55874">
    <property type="entry name" value="ATPase domain of HSP90 chaperone/DNA topoisomerase II/histidine kinase"/>
    <property type="match status" value="1"/>
</dbReference>
<keyword evidence="4" id="KW-0597">Phosphoprotein</keyword>